<name>A0ABT1MD44_9MYCO</name>
<organism evidence="3 4">
    <name type="scientific">Mycolicibacterium arenosum</name>
    <dbReference type="NCBI Taxonomy" id="2952157"/>
    <lineage>
        <taxon>Bacteria</taxon>
        <taxon>Bacillati</taxon>
        <taxon>Actinomycetota</taxon>
        <taxon>Actinomycetes</taxon>
        <taxon>Mycobacteriales</taxon>
        <taxon>Mycobacteriaceae</taxon>
        <taxon>Mycolicibacterium</taxon>
    </lineage>
</organism>
<evidence type="ECO:0000313" key="4">
    <source>
        <dbReference type="Proteomes" id="UP001651690"/>
    </source>
</evidence>
<feature type="region of interest" description="Disordered" evidence="2">
    <location>
        <begin position="483"/>
        <end position="518"/>
    </location>
</feature>
<evidence type="ECO:0000256" key="2">
    <source>
        <dbReference type="SAM" id="MobiDB-lite"/>
    </source>
</evidence>
<feature type="compositionally biased region" description="Basic and acidic residues" evidence="2">
    <location>
        <begin position="368"/>
        <end position="378"/>
    </location>
</feature>
<reference evidence="3 4" key="1">
    <citation type="submission" date="2022-06" db="EMBL/GenBank/DDBJ databases">
        <title>Mycolicibacterium sp. CAU 1645 isolated from seawater.</title>
        <authorList>
            <person name="Kim W."/>
        </authorList>
    </citation>
    <scope>NUCLEOTIDE SEQUENCE [LARGE SCALE GENOMIC DNA]</scope>
    <source>
        <strain evidence="3 4">CAU 1645</strain>
    </source>
</reference>
<feature type="coiled-coil region" evidence="1">
    <location>
        <begin position="167"/>
        <end position="198"/>
    </location>
</feature>
<dbReference type="RefSeq" id="WP_255064647.1">
    <property type="nucleotide sequence ID" value="NZ_JANDBD010000017.1"/>
</dbReference>
<comment type="caution">
    <text evidence="3">The sequence shown here is derived from an EMBL/GenBank/DDBJ whole genome shotgun (WGS) entry which is preliminary data.</text>
</comment>
<feature type="compositionally biased region" description="Pro residues" evidence="2">
    <location>
        <begin position="61"/>
        <end position="86"/>
    </location>
</feature>
<dbReference type="EMBL" id="JANDBD010000017">
    <property type="protein sequence ID" value="MCP9276480.1"/>
    <property type="molecule type" value="Genomic_DNA"/>
</dbReference>
<feature type="compositionally biased region" description="Pro residues" evidence="2">
    <location>
        <begin position="507"/>
        <end position="518"/>
    </location>
</feature>
<accession>A0ABT1MD44</accession>
<gene>
    <name evidence="3" type="ORF">NM203_30260</name>
</gene>
<feature type="region of interest" description="Disordered" evidence="2">
    <location>
        <begin position="37"/>
        <end position="101"/>
    </location>
</feature>
<evidence type="ECO:0000313" key="3">
    <source>
        <dbReference type="EMBL" id="MCP9276480.1"/>
    </source>
</evidence>
<evidence type="ECO:0000256" key="1">
    <source>
        <dbReference type="SAM" id="Coils"/>
    </source>
</evidence>
<feature type="compositionally biased region" description="Gly residues" evidence="2">
    <location>
        <begin position="292"/>
        <end position="307"/>
    </location>
</feature>
<feature type="compositionally biased region" description="Basic and acidic residues" evidence="2">
    <location>
        <begin position="314"/>
        <end position="333"/>
    </location>
</feature>
<feature type="compositionally biased region" description="Low complexity" evidence="2">
    <location>
        <begin position="249"/>
        <end position="264"/>
    </location>
</feature>
<feature type="region of interest" description="Disordered" evidence="2">
    <location>
        <begin position="292"/>
        <end position="391"/>
    </location>
</feature>
<proteinExistence type="predicted"/>
<feature type="compositionally biased region" description="Gly residues" evidence="2">
    <location>
        <begin position="223"/>
        <end position="239"/>
    </location>
</feature>
<protein>
    <recommendedName>
        <fullName evidence="5">Biofilm regulator BssS</fullName>
    </recommendedName>
</protein>
<dbReference type="Proteomes" id="UP001651690">
    <property type="component" value="Unassembled WGS sequence"/>
</dbReference>
<feature type="region of interest" description="Disordered" evidence="2">
    <location>
        <begin position="204"/>
        <end position="264"/>
    </location>
</feature>
<keyword evidence="1" id="KW-0175">Coiled coil</keyword>
<evidence type="ECO:0008006" key="5">
    <source>
        <dbReference type="Google" id="ProtNLM"/>
    </source>
</evidence>
<keyword evidence="4" id="KW-1185">Reference proteome</keyword>
<sequence>MAEWNMLGALIGTLVAGPIGGPMGALAGYFLNGDDPPTHLPNKAPPYPGTTPGNPAFPGGPGSPEPSPAPPVPAPAPEHTPPPAPPRGGDEDSGAAADAADAESAAINEILDHLEELDKSAAATDEAVQRAAAQAKLLIADLQHDVEAKLAELGPRINTPDGQAELREFLKERLTTAKDALDKAIADAETAARETRERTQRYLDAARGDHGGGTGDDPNTDAGGTGSGATTPGGGGGSAGSYTDPGTFPASAATPPADAAPAAAPYGQSLMPGAGMMPGGMGMPSMPTFGGGGVPGFGGDPLGGLNGLTGATPHGDDAGFRDDSDRLGDDRGNTDGPVLHGGEEPTATPADDPADTGKDTGTEAAAAHSDDSATRSDDHDGEGDVQPVTEQTTTVALPDGTDVDARTTLGAKAVAAALHGAPVADAWQQAGVTVPPPGTPVTAPIPPTQLMAGDVGVWKDHLVMALGDGKVLVSGQVQPLTSVDSGPDFLGWMDPSAGRPGGDQAPPADPPAASPSSP</sequence>